<dbReference type="OrthoDB" id="9797274at2"/>
<evidence type="ECO:0000313" key="2">
    <source>
        <dbReference type="EMBL" id="KAA9005482.1"/>
    </source>
</evidence>
<dbReference type="PANTHER" id="PTHR30015:SF7">
    <property type="entry name" value="TYPE IV METHYL-DIRECTED RESTRICTION ENZYME ECOKMRR"/>
    <property type="match status" value="1"/>
</dbReference>
<gene>
    <name evidence="2" type="ORF">F4V43_08415</name>
</gene>
<dbReference type="GO" id="GO:0003677">
    <property type="term" value="F:DNA binding"/>
    <property type="evidence" value="ECO:0007669"/>
    <property type="project" value="InterPro"/>
</dbReference>
<dbReference type="InterPro" id="IPR011856">
    <property type="entry name" value="tRNA_endonuc-like_dom_sf"/>
</dbReference>
<dbReference type="SUPFAM" id="SSF52980">
    <property type="entry name" value="Restriction endonuclease-like"/>
    <property type="match status" value="1"/>
</dbReference>
<dbReference type="RefSeq" id="WP_150457795.1">
    <property type="nucleotide sequence ID" value="NZ_VYKK01000008.1"/>
</dbReference>
<proteinExistence type="predicted"/>
<reference evidence="2 3" key="1">
    <citation type="submission" date="2019-09" db="EMBL/GenBank/DDBJ databases">
        <title>Bacillus ochoae sp. nov., Paenibacillus whitsoniae sp. nov., Paenibacillus spiritus sp. nov. Isolated from the Mars Exploration Rover during spacecraft assembly.</title>
        <authorList>
            <person name="Seuylemezian A."/>
            <person name="Vaishampayan P."/>
        </authorList>
    </citation>
    <scope>NUCLEOTIDE SEQUENCE [LARGE SCALE GENOMIC DNA]</scope>
    <source>
        <strain evidence="2 3">MER_111</strain>
    </source>
</reference>
<dbReference type="InterPro" id="IPR052906">
    <property type="entry name" value="Type_IV_Methyl-Rstrct_Enzyme"/>
</dbReference>
<dbReference type="GO" id="GO:0015666">
    <property type="term" value="F:restriction endodeoxyribonuclease activity"/>
    <property type="evidence" value="ECO:0007669"/>
    <property type="project" value="TreeGrafter"/>
</dbReference>
<dbReference type="Pfam" id="PF04471">
    <property type="entry name" value="Mrr_cat"/>
    <property type="match status" value="1"/>
</dbReference>
<dbReference type="EMBL" id="VYKK01000008">
    <property type="protein sequence ID" value="KAA9005482.1"/>
    <property type="molecule type" value="Genomic_DNA"/>
</dbReference>
<comment type="caution">
    <text evidence="2">The sequence shown here is derived from an EMBL/GenBank/DDBJ whole genome shotgun (WGS) entry which is preliminary data.</text>
</comment>
<organism evidence="2 3">
    <name type="scientific">Paenibacillus spiritus</name>
    <dbReference type="NCBI Taxonomy" id="2496557"/>
    <lineage>
        <taxon>Bacteria</taxon>
        <taxon>Bacillati</taxon>
        <taxon>Bacillota</taxon>
        <taxon>Bacilli</taxon>
        <taxon>Bacillales</taxon>
        <taxon>Paenibacillaceae</taxon>
        <taxon>Paenibacillus</taxon>
    </lineage>
</organism>
<name>A0A5J5GCG0_9BACL</name>
<protein>
    <submittedName>
        <fullName evidence="2">Restriction endonuclease</fullName>
    </submittedName>
</protein>
<keyword evidence="3" id="KW-1185">Reference proteome</keyword>
<keyword evidence="2" id="KW-0255">Endonuclease</keyword>
<dbReference type="GO" id="GO:0009307">
    <property type="term" value="P:DNA restriction-modification system"/>
    <property type="evidence" value="ECO:0007669"/>
    <property type="project" value="InterPro"/>
</dbReference>
<keyword evidence="2" id="KW-0540">Nuclease</keyword>
<dbReference type="PANTHER" id="PTHR30015">
    <property type="entry name" value="MRR RESTRICTION SYSTEM PROTEIN"/>
    <property type="match status" value="1"/>
</dbReference>
<evidence type="ECO:0000313" key="3">
    <source>
        <dbReference type="Proteomes" id="UP000367750"/>
    </source>
</evidence>
<dbReference type="AlphaFoldDB" id="A0A5J5GCG0"/>
<evidence type="ECO:0000259" key="1">
    <source>
        <dbReference type="Pfam" id="PF04471"/>
    </source>
</evidence>
<dbReference type="InterPro" id="IPR007560">
    <property type="entry name" value="Restrct_endonuc_IV_Mrr"/>
</dbReference>
<dbReference type="InterPro" id="IPR011335">
    <property type="entry name" value="Restrct_endonuc-II-like"/>
</dbReference>
<sequence>MARSFGSTVNKIIKETAKAQRAAERSRNAAIREQERHLRLQRQYERENERVIKQSIREQKAYEKEQKALYIEGRKEETNDLNAEVLYRINEFKSIISETLNVDDTISYETLYKKDEYPAYVEPYVKPVPENPVPLRENYFTRVTMKPSFIEKISGLGKKARLRVIEIAENTYNYALRDYESAEMRRNELIKENEKFLSTARAEYDEAKRLYLEEIASHNSSIDDFRISYFNKYKEAIEAYNTMVLERSNYSDIFPQTFNLFYLEESKELLVEYELPDVTAVPQNKEYKYTQSRDEIKGVPFKPKELNEIYSLLVASIALRTLHELFEADQGAHLDSVVFNGVVSTVDLSTGLDIRPCIVTIQTGKEEFMKFDLARVDILACVKGLKAQLSPSVTELTPVKPIVDLDMYDKRFVNERDMISTLDTRTNLLDMNPFDFEHLVCNLFSEIGLESKLTRSSRDGGVDVIAFDPRPIFGGKYVIQAKRYRNTVEVAAVRDLYGTMMNENASKGILVTTSTYGPDARSFAKDKPIELIDGRVLLHMLEEQGIYAKIQL</sequence>
<dbReference type="Gene3D" id="3.40.1350.10">
    <property type="match status" value="1"/>
</dbReference>
<dbReference type="Proteomes" id="UP000367750">
    <property type="component" value="Unassembled WGS sequence"/>
</dbReference>
<keyword evidence="2" id="KW-0378">Hydrolase</keyword>
<accession>A0A5J5GCG0</accession>
<feature type="domain" description="Restriction endonuclease type IV Mrr" evidence="1">
    <location>
        <begin position="429"/>
        <end position="541"/>
    </location>
</feature>